<evidence type="ECO:0000313" key="1">
    <source>
        <dbReference type="EMBL" id="AQX00459.1"/>
    </source>
</evidence>
<evidence type="ECO:0000313" key="2">
    <source>
        <dbReference type="Proteomes" id="UP000190848"/>
    </source>
</evidence>
<gene>
    <name evidence="1" type="ORF">BBD32_02750</name>
</gene>
<sequence>MNKEQLWLQRLKDYKEKNNEEGVCSWWLRLAYENDEFPATTSQINYYLDKSVKKWILRKESTKSYTKYYLL</sequence>
<dbReference type="Proteomes" id="UP000190848">
    <property type="component" value="Chromosome"/>
</dbReference>
<dbReference type="AlphaFoldDB" id="A0AAU8UQR7"/>
<dbReference type="RefSeq" id="WP_078395160.1">
    <property type="nucleotide sequence ID" value="NZ_CP016374.1"/>
</dbReference>
<name>A0AAU8UQR7_9FLAO</name>
<reference evidence="1 2" key="1">
    <citation type="submission" date="2016-07" db="EMBL/GenBank/DDBJ databases">
        <title>Revisiting the taxonomy of the Elizabethkingia Genus using Whole-Genome Sequencing, Optical Mapping, and MALDI-TOF, along with proposal of three novel Elizabethkingia species: Elizabethkingia bruuniana sp. nov., Elizabethkingia ursingii sp. nov., and Elizabethkingia occulta sp. nov.</title>
        <authorList>
            <person name="Nicholson A.C."/>
        </authorList>
    </citation>
    <scope>NUCLEOTIDE SEQUENCE [LARGE SCALE GENOMIC DNA]</scope>
    <source>
        <strain evidence="1 2">F3201</strain>
    </source>
</reference>
<proteinExistence type="predicted"/>
<organism evidence="1 2">
    <name type="scientific">Elizabethkingia anophelis</name>
    <dbReference type="NCBI Taxonomy" id="1117645"/>
    <lineage>
        <taxon>Bacteria</taxon>
        <taxon>Pseudomonadati</taxon>
        <taxon>Bacteroidota</taxon>
        <taxon>Flavobacteriia</taxon>
        <taxon>Flavobacteriales</taxon>
        <taxon>Weeksellaceae</taxon>
        <taxon>Elizabethkingia</taxon>
    </lineage>
</organism>
<dbReference type="EMBL" id="CP016374">
    <property type="protein sequence ID" value="AQX00459.1"/>
    <property type="molecule type" value="Genomic_DNA"/>
</dbReference>
<accession>A0AAU8UQR7</accession>
<protein>
    <submittedName>
        <fullName evidence="1">Uncharacterized protein</fullName>
    </submittedName>
</protein>